<accession>A0A1H6DUK4</accession>
<organism evidence="2 3">
    <name type="scientific">Marinobacterium lutimaris</name>
    <dbReference type="NCBI Taxonomy" id="568106"/>
    <lineage>
        <taxon>Bacteria</taxon>
        <taxon>Pseudomonadati</taxon>
        <taxon>Pseudomonadota</taxon>
        <taxon>Gammaproteobacteria</taxon>
        <taxon>Oceanospirillales</taxon>
        <taxon>Oceanospirillaceae</taxon>
        <taxon>Marinobacterium</taxon>
    </lineage>
</organism>
<evidence type="ECO:0000313" key="3">
    <source>
        <dbReference type="Proteomes" id="UP000236745"/>
    </source>
</evidence>
<dbReference type="RefSeq" id="WP_160115595.1">
    <property type="nucleotide sequence ID" value="NZ_FNVQ01000010.1"/>
</dbReference>
<dbReference type="Proteomes" id="UP000236745">
    <property type="component" value="Unassembled WGS sequence"/>
</dbReference>
<sequence>MTPKLRSAGTGVPNRTKQASAFRPPLPEDEYAHLRPGKSITAAGY</sequence>
<name>A0A1H6DUK4_9GAMM</name>
<keyword evidence="3" id="KW-1185">Reference proteome</keyword>
<proteinExistence type="predicted"/>
<evidence type="ECO:0000256" key="1">
    <source>
        <dbReference type="SAM" id="MobiDB-lite"/>
    </source>
</evidence>
<dbReference type="EMBL" id="FNVQ01000010">
    <property type="protein sequence ID" value="SEG88971.1"/>
    <property type="molecule type" value="Genomic_DNA"/>
</dbReference>
<gene>
    <name evidence="2" type="ORF">SAMN05444390_11069</name>
</gene>
<feature type="region of interest" description="Disordered" evidence="1">
    <location>
        <begin position="1"/>
        <end position="45"/>
    </location>
</feature>
<reference evidence="2 3" key="1">
    <citation type="submission" date="2016-10" db="EMBL/GenBank/DDBJ databases">
        <authorList>
            <person name="de Groot N.N."/>
        </authorList>
    </citation>
    <scope>NUCLEOTIDE SEQUENCE [LARGE SCALE GENOMIC DNA]</scope>
    <source>
        <strain evidence="2 3">DSM 22012</strain>
    </source>
</reference>
<dbReference type="AlphaFoldDB" id="A0A1H6DUK4"/>
<evidence type="ECO:0000313" key="2">
    <source>
        <dbReference type="EMBL" id="SEG88971.1"/>
    </source>
</evidence>
<protein>
    <submittedName>
        <fullName evidence="2">Uncharacterized protein</fullName>
    </submittedName>
</protein>